<dbReference type="PANTHER" id="PTHR42345">
    <property type="entry name" value="TPR_REGION DOMAIN-CONTAINING PROTEIN"/>
    <property type="match status" value="1"/>
</dbReference>
<accession>A0AAD9MJK6</accession>
<evidence type="ECO:0000256" key="1">
    <source>
        <dbReference type="SAM" id="MobiDB-lite"/>
    </source>
</evidence>
<keyword evidence="3" id="KW-1185">Reference proteome</keyword>
<evidence type="ECO:0000313" key="3">
    <source>
        <dbReference type="Proteomes" id="UP001217918"/>
    </source>
</evidence>
<proteinExistence type="predicted"/>
<comment type="caution">
    <text evidence="2">The sequence shown here is derived from an EMBL/GenBank/DDBJ whole genome shotgun (WGS) entry which is preliminary data.</text>
</comment>
<organism evidence="2 3">
    <name type="scientific">Phyllachora maydis</name>
    <dbReference type="NCBI Taxonomy" id="1825666"/>
    <lineage>
        <taxon>Eukaryota</taxon>
        <taxon>Fungi</taxon>
        <taxon>Dikarya</taxon>
        <taxon>Ascomycota</taxon>
        <taxon>Pezizomycotina</taxon>
        <taxon>Sordariomycetes</taxon>
        <taxon>Sordariomycetidae</taxon>
        <taxon>Phyllachorales</taxon>
        <taxon>Phyllachoraceae</taxon>
        <taxon>Phyllachora</taxon>
    </lineage>
</organism>
<gene>
    <name evidence="2" type="ORF">P8C59_009315</name>
</gene>
<dbReference type="EMBL" id="JAQQPM010000009">
    <property type="protein sequence ID" value="KAK2075168.1"/>
    <property type="molecule type" value="Genomic_DNA"/>
</dbReference>
<name>A0AAD9MJK6_9PEZI</name>
<evidence type="ECO:0000313" key="2">
    <source>
        <dbReference type="EMBL" id="KAK2075168.1"/>
    </source>
</evidence>
<dbReference type="Proteomes" id="UP001217918">
    <property type="component" value="Unassembled WGS sequence"/>
</dbReference>
<protein>
    <submittedName>
        <fullName evidence="2">Uncharacterized protein</fullName>
    </submittedName>
</protein>
<feature type="region of interest" description="Disordered" evidence="1">
    <location>
        <begin position="652"/>
        <end position="698"/>
    </location>
</feature>
<feature type="compositionally biased region" description="Polar residues" evidence="1">
    <location>
        <begin position="655"/>
        <end position="669"/>
    </location>
</feature>
<reference evidence="2" key="1">
    <citation type="journal article" date="2023" name="Mol. Plant Microbe Interact.">
        <title>Elucidating the Obligate Nature and Biological Capacity of an Invasive Fungal Corn Pathogen.</title>
        <authorList>
            <person name="MacCready J.S."/>
            <person name="Roggenkamp E.M."/>
            <person name="Gdanetz K."/>
            <person name="Chilvers M.I."/>
        </authorList>
    </citation>
    <scope>NUCLEOTIDE SEQUENCE</scope>
    <source>
        <strain evidence="2">PM02</strain>
    </source>
</reference>
<dbReference type="AlphaFoldDB" id="A0AAD9MJK6"/>
<sequence length="801" mass="89219">MAPLTDADIEKLFSGAPQFFARSEGHNTGAPHPSVAFPWDDELKIRDLTDHTQIEDKAWSSVTAWPHIVRASSAHGSPRAKENVPRAHFYPRCRERPNMLSMMGLEKGSLGFQGALEIAVADALLDEQWGFDRLATRPSAIMEQRQKMLASKDGLRHIDETVILELLMRNGRRYAEQYTRKRRLSSELYNELFIQVLHPPSKVTHHKDPYGLPVQIAALVTVLATPNVWIDFSHVEWRIRLGQLLWGSPEDELADGAEIQEERYWALLQILLACELLLRLDAITEGDEQGLESIRPCEILQFEKSAQPSVKWAINTARAWLENVEVVKTEAAGHTAVGKPAGWLAMLTKRMRRQISAALHPSGWLSKTYISGLILPGEVLCHYLMASLLETDEEAIPGKGSMECMGWISTDITPRNLGDGWVTIEVNDIADDIKLVNKKARLWGKTTIEREGAVLGNVMEEARILPGDFVIPYDNAYREPPPSNLRIELRDLQLTPPGALGESVQSTRAPVHPMKSFSVVNDWPEMNTYQAHVSFTVSDDDTGEVNEYTYSLCNDVYFVTAHPCAPSQHVRMLQAPFSPTIRQYFTYISIHLSELLAKQSSSFEELLANSSSSAHKPSLTPTPTPASAARVLVIDCITGFQSLPQEHEIPLSPVVSRSSTHSCSRTADNGASPRPRPLYHARSTSSVTAGEAGKMMHTETRRRHFGSDMEILVRAICAEKGWNALISRRRRGCLACAIREAGALGWKVYTCVTTSRTQCDSWIRLPGSQYLASGCFLVKHWPSSAAFFPRPSQSAPSTASM</sequence>
<dbReference type="PANTHER" id="PTHR42345:SF2">
    <property type="entry name" value="HELICASE-LIKE PROTEIN"/>
    <property type="match status" value="1"/>
</dbReference>